<organism evidence="2 3">
    <name type="scientific">Prunus persica</name>
    <name type="common">Peach</name>
    <name type="synonym">Amygdalus persica</name>
    <dbReference type="NCBI Taxonomy" id="3760"/>
    <lineage>
        <taxon>Eukaryota</taxon>
        <taxon>Viridiplantae</taxon>
        <taxon>Streptophyta</taxon>
        <taxon>Embryophyta</taxon>
        <taxon>Tracheophyta</taxon>
        <taxon>Spermatophyta</taxon>
        <taxon>Magnoliopsida</taxon>
        <taxon>eudicotyledons</taxon>
        <taxon>Gunneridae</taxon>
        <taxon>Pentapetalae</taxon>
        <taxon>rosids</taxon>
        <taxon>fabids</taxon>
        <taxon>Rosales</taxon>
        <taxon>Rosaceae</taxon>
        <taxon>Amygdaloideae</taxon>
        <taxon>Amygdaleae</taxon>
        <taxon>Prunus</taxon>
    </lineage>
</organism>
<dbReference type="STRING" id="3760.A0A251MU17"/>
<keyword evidence="3" id="KW-1185">Reference proteome</keyword>
<evidence type="ECO:0000313" key="2">
    <source>
        <dbReference type="EMBL" id="ONH90582.1"/>
    </source>
</evidence>
<feature type="compositionally biased region" description="Polar residues" evidence="1">
    <location>
        <begin position="287"/>
        <end position="302"/>
    </location>
</feature>
<gene>
    <name evidence="2" type="ORF">PRUPE_8G062200</name>
</gene>
<feature type="region of interest" description="Disordered" evidence="1">
    <location>
        <begin position="321"/>
        <end position="347"/>
    </location>
</feature>
<sequence>MVLMELKCSYIQYLKNIASRKYSKEANVCHRGKLEDNAWYEFGESDDHIVPHPGIEHDDQFPVEGDSRKKPRRDLIGIPSSANCATISELQRKEKTLTKKSTMLEKVSLSNTPDGAYASSCNGDSIKEVTSIASDDTGMSNHCLKSGNPDSSGSDAKDNIMGDGCTVVDNNLYDYPLNHISETDNDLSFLDNDREDRDSSDLLYYGWSDIGNFEDVDRMFRSCDSTFGLGSLNNEDELCWFLSSNSAEGSEDALKSGIKFSCSEATAKSLSENGEASKLENVDPLTNGLNKKGTSMGDNISSPGMDAGVRDTLGHLSVVKGSDAKSEIGDDLTLKEQPKHHKQPEGERIDRYVEKGGSFPHYSDLNQFQNANHPYADSSCQVYSTPAIHQHKQKTVTESVRYMPTNIPYMHLDYSHPSDQTSVCPTVSGTQSDNNIRPCPSLKETSYASNQVLSMESSCGPFNAPSVVKKEKQLLSGDYEPPFSKCFNILAIENPETYCDPVSVQKKVQQSANETEGHSDVEGGASIGMQAEFDSSDLQESSCLSSVLDEISLEATSFRQLQQVTEQLDIRTKLCIRDSLYRLAKSAEQRHNCANKKSGNIDSREANGVLLPQETDKCIAFMDVETDTNPIDRSIAHLLFHRPKDPSARPANDPLSLRSSALIHGSVNSTPGMPEKQVFPEGTAASDREKDGDE</sequence>
<dbReference type="Proteomes" id="UP000006882">
    <property type="component" value="Chromosome G8"/>
</dbReference>
<evidence type="ECO:0000313" key="3">
    <source>
        <dbReference type="Proteomes" id="UP000006882"/>
    </source>
</evidence>
<evidence type="ECO:0000256" key="1">
    <source>
        <dbReference type="SAM" id="MobiDB-lite"/>
    </source>
</evidence>
<dbReference type="GO" id="GO:0007623">
    <property type="term" value="P:circadian rhythm"/>
    <property type="evidence" value="ECO:0007669"/>
    <property type="project" value="InterPro"/>
</dbReference>
<dbReference type="GO" id="GO:0006355">
    <property type="term" value="P:regulation of DNA-templated transcription"/>
    <property type="evidence" value="ECO:0007669"/>
    <property type="project" value="InterPro"/>
</dbReference>
<feature type="region of interest" description="Disordered" evidence="1">
    <location>
        <begin position="643"/>
        <end position="694"/>
    </location>
</feature>
<dbReference type="Gramene" id="ONH90582">
    <property type="protein sequence ID" value="ONH90582"/>
    <property type="gene ID" value="PRUPE_8G062200"/>
</dbReference>
<feature type="region of interest" description="Disordered" evidence="1">
    <location>
        <begin position="271"/>
        <end position="308"/>
    </location>
</feature>
<reference evidence="2 3" key="1">
    <citation type="journal article" date="2013" name="Nat. Genet.">
        <title>The high-quality draft genome of peach (Prunus persica) identifies unique patterns of genetic diversity, domestication and genome evolution.</title>
        <authorList>
            <consortium name="International Peach Genome Initiative"/>
            <person name="Verde I."/>
            <person name="Abbott A.G."/>
            <person name="Scalabrin S."/>
            <person name="Jung S."/>
            <person name="Shu S."/>
            <person name="Marroni F."/>
            <person name="Zhebentyayeva T."/>
            <person name="Dettori M.T."/>
            <person name="Grimwood J."/>
            <person name="Cattonaro F."/>
            <person name="Zuccolo A."/>
            <person name="Rossini L."/>
            <person name="Jenkins J."/>
            <person name="Vendramin E."/>
            <person name="Meisel L.A."/>
            <person name="Decroocq V."/>
            <person name="Sosinski B."/>
            <person name="Prochnik S."/>
            <person name="Mitros T."/>
            <person name="Policriti A."/>
            <person name="Cipriani G."/>
            <person name="Dondini L."/>
            <person name="Ficklin S."/>
            <person name="Goodstein D.M."/>
            <person name="Xuan P."/>
            <person name="Del Fabbro C."/>
            <person name="Aramini V."/>
            <person name="Copetti D."/>
            <person name="Gonzalez S."/>
            <person name="Horner D.S."/>
            <person name="Falchi R."/>
            <person name="Lucas S."/>
            <person name="Mica E."/>
            <person name="Maldonado J."/>
            <person name="Lazzari B."/>
            <person name="Bielenberg D."/>
            <person name="Pirona R."/>
            <person name="Miculan M."/>
            <person name="Barakat A."/>
            <person name="Testolin R."/>
            <person name="Stella A."/>
            <person name="Tartarini S."/>
            <person name="Tonutti P."/>
            <person name="Arus P."/>
            <person name="Orellana A."/>
            <person name="Wells C."/>
            <person name="Main D."/>
            <person name="Vizzotto G."/>
            <person name="Silva H."/>
            <person name="Salamini F."/>
            <person name="Schmutz J."/>
            <person name="Morgante M."/>
            <person name="Rokhsar D.S."/>
        </authorList>
    </citation>
    <scope>NUCLEOTIDE SEQUENCE [LARGE SCALE GENOMIC DNA]</scope>
    <source>
        <strain evidence="3">cv. Nemared</strain>
    </source>
</reference>
<dbReference type="PANTHER" id="PTHR33334:SF8">
    <property type="entry name" value="PROTEIN LNK1"/>
    <property type="match status" value="1"/>
</dbReference>
<dbReference type="InterPro" id="IPR039928">
    <property type="entry name" value="LNK"/>
</dbReference>
<dbReference type="AlphaFoldDB" id="A0A251MU17"/>
<dbReference type="EMBL" id="CM007658">
    <property type="protein sequence ID" value="ONH90582.1"/>
    <property type="molecule type" value="Genomic_DNA"/>
</dbReference>
<dbReference type="PANTHER" id="PTHR33334">
    <property type="entry name" value="PROTEIN LNK1"/>
    <property type="match status" value="1"/>
</dbReference>
<feature type="region of interest" description="Disordered" evidence="1">
    <location>
        <begin position="53"/>
        <end position="75"/>
    </location>
</feature>
<proteinExistence type="predicted"/>
<protein>
    <recommendedName>
        <fullName evidence="4">Protein LNK1</fullName>
    </recommendedName>
</protein>
<feature type="compositionally biased region" description="Basic and acidic residues" evidence="1">
    <location>
        <begin position="322"/>
        <end position="347"/>
    </location>
</feature>
<feature type="compositionally biased region" description="Basic and acidic residues" evidence="1">
    <location>
        <begin position="53"/>
        <end position="68"/>
    </location>
</feature>
<name>A0A251MU17_PRUPE</name>
<evidence type="ECO:0008006" key="4">
    <source>
        <dbReference type="Google" id="ProtNLM"/>
    </source>
</evidence>
<accession>A0A251MU17</accession>